<dbReference type="SMART" id="SM00388">
    <property type="entry name" value="HisKA"/>
    <property type="match status" value="1"/>
</dbReference>
<comment type="subcellular location">
    <subcellularLocation>
        <location evidence="2">Cell membrane</location>
    </subcellularLocation>
</comment>
<dbReference type="PANTHER" id="PTHR45453">
    <property type="entry name" value="PHOSPHATE REGULON SENSOR PROTEIN PHOR"/>
    <property type="match status" value="1"/>
</dbReference>
<dbReference type="InterPro" id="IPR036890">
    <property type="entry name" value="HATPase_C_sf"/>
</dbReference>
<dbReference type="PROSITE" id="PS50109">
    <property type="entry name" value="HIS_KIN"/>
    <property type="match status" value="1"/>
</dbReference>
<dbReference type="SUPFAM" id="SSF47384">
    <property type="entry name" value="Homodimeric domain of signal transducing histidine kinase"/>
    <property type="match status" value="1"/>
</dbReference>
<dbReference type="GO" id="GO:0004721">
    <property type="term" value="F:phosphoprotein phosphatase activity"/>
    <property type="evidence" value="ECO:0007669"/>
    <property type="project" value="TreeGrafter"/>
</dbReference>
<evidence type="ECO:0000259" key="10">
    <source>
        <dbReference type="PROSITE" id="PS50109"/>
    </source>
</evidence>
<dbReference type="SUPFAM" id="SSF55874">
    <property type="entry name" value="ATPase domain of HSP90 chaperone/DNA topoisomerase II/histidine kinase"/>
    <property type="match status" value="1"/>
</dbReference>
<dbReference type="InterPro" id="IPR003661">
    <property type="entry name" value="HisK_dim/P_dom"/>
</dbReference>
<evidence type="ECO:0000256" key="2">
    <source>
        <dbReference type="ARBA" id="ARBA00004236"/>
    </source>
</evidence>
<dbReference type="InterPro" id="IPR036097">
    <property type="entry name" value="HisK_dim/P_sf"/>
</dbReference>
<evidence type="ECO:0000256" key="1">
    <source>
        <dbReference type="ARBA" id="ARBA00000085"/>
    </source>
</evidence>
<keyword evidence="9" id="KW-0175">Coiled coil</keyword>
<dbReference type="CDD" id="cd00075">
    <property type="entry name" value="HATPase"/>
    <property type="match status" value="1"/>
</dbReference>
<evidence type="ECO:0000313" key="11">
    <source>
        <dbReference type="EMBL" id="KAB1648492.1"/>
    </source>
</evidence>
<evidence type="ECO:0000256" key="3">
    <source>
        <dbReference type="ARBA" id="ARBA00012438"/>
    </source>
</evidence>
<comment type="caution">
    <text evidence="11">The sequence shown here is derived from an EMBL/GenBank/DDBJ whole genome shotgun (WGS) entry which is preliminary data.</text>
</comment>
<evidence type="ECO:0000256" key="5">
    <source>
        <dbReference type="ARBA" id="ARBA00022679"/>
    </source>
</evidence>
<dbReference type="EC" id="2.7.13.3" evidence="3"/>
<feature type="coiled-coil region" evidence="9">
    <location>
        <begin position="56"/>
        <end position="83"/>
    </location>
</feature>
<dbReference type="GO" id="GO:0000155">
    <property type="term" value="F:phosphorelay sensor kinase activity"/>
    <property type="evidence" value="ECO:0007669"/>
    <property type="project" value="InterPro"/>
</dbReference>
<dbReference type="Proteomes" id="UP000479639">
    <property type="component" value="Unassembled WGS sequence"/>
</dbReference>
<evidence type="ECO:0000256" key="6">
    <source>
        <dbReference type="ARBA" id="ARBA00022777"/>
    </source>
</evidence>
<dbReference type="InterPro" id="IPR003594">
    <property type="entry name" value="HATPase_dom"/>
</dbReference>
<dbReference type="InterPro" id="IPR005467">
    <property type="entry name" value="His_kinase_dom"/>
</dbReference>
<evidence type="ECO:0000256" key="8">
    <source>
        <dbReference type="ARBA" id="ARBA00039401"/>
    </source>
</evidence>
<name>A0A7C8FNX9_9ACTN</name>
<dbReference type="EMBL" id="WAJS01000016">
    <property type="protein sequence ID" value="KAB1648492.1"/>
    <property type="molecule type" value="Genomic_DNA"/>
</dbReference>
<accession>A0A7C8FNX9</accession>
<reference evidence="11 12" key="1">
    <citation type="submission" date="2019-09" db="EMBL/GenBank/DDBJ databases">
        <title>Whole genome shotgun sequencing (WGS) of Ellagibacter isourolithinifaciens DSM 104140(T) and Adlercreutzia muris DSM 29508(T).</title>
        <authorList>
            <person name="Stoll D.A."/>
            <person name="Danylec N."/>
            <person name="Huch M."/>
        </authorList>
    </citation>
    <scope>NUCLEOTIDE SEQUENCE [LARGE SCALE GENOMIC DNA]</scope>
    <source>
        <strain evidence="11 12">DSM 29508</strain>
    </source>
</reference>
<evidence type="ECO:0000313" key="12">
    <source>
        <dbReference type="Proteomes" id="UP000479639"/>
    </source>
</evidence>
<evidence type="ECO:0000256" key="7">
    <source>
        <dbReference type="ARBA" id="ARBA00023012"/>
    </source>
</evidence>
<proteinExistence type="predicted"/>
<dbReference type="Gene3D" id="3.30.565.10">
    <property type="entry name" value="Histidine kinase-like ATPase, C-terminal domain"/>
    <property type="match status" value="1"/>
</dbReference>
<dbReference type="CDD" id="cd00082">
    <property type="entry name" value="HisKA"/>
    <property type="match status" value="1"/>
</dbReference>
<dbReference type="SMART" id="SM00387">
    <property type="entry name" value="HATPase_c"/>
    <property type="match status" value="1"/>
</dbReference>
<comment type="catalytic activity">
    <reaction evidence="1">
        <text>ATP + protein L-histidine = ADP + protein N-phospho-L-histidine.</text>
        <dbReference type="EC" id="2.7.13.3"/>
    </reaction>
</comment>
<organism evidence="11 12">
    <name type="scientific">Adlercreutzia muris</name>
    <dbReference type="NCBI Taxonomy" id="1796610"/>
    <lineage>
        <taxon>Bacteria</taxon>
        <taxon>Bacillati</taxon>
        <taxon>Actinomycetota</taxon>
        <taxon>Coriobacteriia</taxon>
        <taxon>Eggerthellales</taxon>
        <taxon>Eggerthellaceae</taxon>
        <taxon>Adlercreutzia</taxon>
    </lineage>
</organism>
<dbReference type="AlphaFoldDB" id="A0A7C8FNX9"/>
<protein>
    <recommendedName>
        <fullName evidence="8">Sensor-like histidine kinase SenX3</fullName>
        <ecNumber evidence="3">2.7.13.3</ecNumber>
    </recommendedName>
</protein>
<evidence type="ECO:0000256" key="9">
    <source>
        <dbReference type="SAM" id="Coils"/>
    </source>
</evidence>
<evidence type="ECO:0000256" key="4">
    <source>
        <dbReference type="ARBA" id="ARBA00022553"/>
    </source>
</evidence>
<keyword evidence="12" id="KW-1185">Reference proteome</keyword>
<feature type="domain" description="Histidine kinase" evidence="10">
    <location>
        <begin position="79"/>
        <end position="287"/>
    </location>
</feature>
<keyword evidence="6 11" id="KW-0418">Kinase</keyword>
<dbReference type="Gene3D" id="1.10.287.130">
    <property type="match status" value="1"/>
</dbReference>
<dbReference type="PANTHER" id="PTHR45453:SF1">
    <property type="entry name" value="PHOSPHATE REGULON SENSOR PROTEIN PHOR"/>
    <property type="match status" value="1"/>
</dbReference>
<dbReference type="InterPro" id="IPR050351">
    <property type="entry name" value="BphY/WalK/GraS-like"/>
</dbReference>
<dbReference type="GO" id="GO:0016036">
    <property type="term" value="P:cellular response to phosphate starvation"/>
    <property type="evidence" value="ECO:0007669"/>
    <property type="project" value="TreeGrafter"/>
</dbReference>
<keyword evidence="5" id="KW-0808">Transferase</keyword>
<sequence>MIWLGVLCAALAVALVGWVVATERQMREMARNLATRGQSARPLALRFPTAAAWELAQEANHLIDEAAEEKRQLQKNLASFSHDVRTPLAGAQGYLQLYGMAVTDRERDECVAAAAERLTAMRGLVDALFEYAKADDGARALVVVPVDVGAVVAACVADLHPAFVERQWEPTVRLDEDVVAPADPEALARIVENALVNCLRHGAAAPAITLRRAATADGFTLAIANEAEGLEALDASRLFERFYRGDPSRRSGGSGLGLAIADALARAQGMTLTASLTDNRFTITLRG</sequence>
<dbReference type="Pfam" id="PF02518">
    <property type="entry name" value="HATPase_c"/>
    <property type="match status" value="1"/>
</dbReference>
<gene>
    <name evidence="11" type="ORF">F8D48_06265</name>
</gene>
<dbReference type="Pfam" id="PF00512">
    <property type="entry name" value="HisKA"/>
    <property type="match status" value="1"/>
</dbReference>
<dbReference type="GO" id="GO:0005886">
    <property type="term" value="C:plasma membrane"/>
    <property type="evidence" value="ECO:0007669"/>
    <property type="project" value="UniProtKB-SubCell"/>
</dbReference>
<keyword evidence="7" id="KW-0902">Two-component regulatory system</keyword>
<keyword evidence="4" id="KW-0597">Phosphoprotein</keyword>
<dbReference type="RefSeq" id="WP_151430508.1">
    <property type="nucleotide sequence ID" value="NZ_JANJZI010000017.1"/>
</dbReference>